<evidence type="ECO:0000259" key="1">
    <source>
        <dbReference type="Pfam" id="PF14111"/>
    </source>
</evidence>
<dbReference type="Pfam" id="PF14111">
    <property type="entry name" value="DUF4283"/>
    <property type="match status" value="1"/>
</dbReference>
<protein>
    <recommendedName>
        <fullName evidence="1">DUF4283 domain-containing protein</fullName>
    </recommendedName>
</protein>
<feature type="domain" description="DUF4283" evidence="1">
    <location>
        <begin position="179"/>
        <end position="261"/>
    </location>
</feature>
<proteinExistence type="predicted"/>
<dbReference type="PANTHER" id="PTHR31286">
    <property type="entry name" value="GLYCINE-RICH CELL WALL STRUCTURAL PROTEIN 1.8-LIKE"/>
    <property type="match status" value="1"/>
</dbReference>
<keyword evidence="3" id="KW-1185">Reference proteome</keyword>
<dbReference type="AlphaFoldDB" id="A0A7J6UTY3"/>
<comment type="caution">
    <text evidence="2">The sequence shown here is derived from an EMBL/GenBank/DDBJ whole genome shotgun (WGS) entry which is preliminary data.</text>
</comment>
<name>A0A7J6UTY3_THATH</name>
<evidence type="ECO:0000313" key="2">
    <source>
        <dbReference type="EMBL" id="KAF5175712.1"/>
    </source>
</evidence>
<dbReference type="Proteomes" id="UP000554482">
    <property type="component" value="Unassembled WGS sequence"/>
</dbReference>
<dbReference type="InterPro" id="IPR040256">
    <property type="entry name" value="At4g02000-like"/>
</dbReference>
<dbReference type="InterPro" id="IPR025558">
    <property type="entry name" value="DUF4283"/>
</dbReference>
<accession>A0A7J6UTY3</accession>
<dbReference type="PANTHER" id="PTHR31286:SF180">
    <property type="entry name" value="OS10G0362600 PROTEIN"/>
    <property type="match status" value="1"/>
</dbReference>
<reference evidence="2 3" key="1">
    <citation type="submission" date="2020-06" db="EMBL/GenBank/DDBJ databases">
        <title>Transcriptomic and genomic resources for Thalictrum thalictroides and T. hernandezii: Facilitating candidate gene discovery in an emerging model plant lineage.</title>
        <authorList>
            <person name="Arias T."/>
            <person name="Riano-Pachon D.M."/>
            <person name="Di Stilio V.S."/>
        </authorList>
    </citation>
    <scope>NUCLEOTIDE SEQUENCE [LARGE SCALE GENOMIC DNA]</scope>
    <source>
        <strain evidence="3">cv. WT478/WT964</strain>
        <tissue evidence="2">Leaves</tissue>
    </source>
</reference>
<sequence>MSNTQSNPVLITYSVREGEEEEFNAIEAIVSKFGPDSLEKYRRRKVEATYGNQYVEKKDVESNMELELTAVNDGKFAGYDETESNMNPNPNLIRQGVLEGVSSIKPNGSTLVTSRFGGGNKDDVAEKGSGTTNVEVSKSWADVLGRATVGKNSLEYIPPMIVEGKPVIHVQSEQFIHLKEKNSKLVVGSFIGRRPGYTYVKDVVTRMWRLKNPFIMRAYGDRMFTFEFEKEEDRSIVFEMGSFHVASQLVVIRPWKLFVETESEELTTIPIWVLFKQFPMDLWDSKGFSMVGSAVGRPLFTDRLTEEKRRTSYARICIEVDTKCKFPRETTVVLDKQKVIKIPIEYNWKSAKCSTCDVFGHHDKTCPKKKQKKVEQSVWVEKEKLEDDSGSVVGDDQSGKDDLQLVVVDEDHVVEKSNEGKEKVAIKECVKISKAEEPMHKQKSRDLTVTLGDNNTAYFFGLMKERRARNNISCLLDSLGAAITDMEVIGATCVEYYKDLYSNVSMQLMDISQCLIMYQFTGALEKIWLADSLKM</sequence>
<evidence type="ECO:0000313" key="3">
    <source>
        <dbReference type="Proteomes" id="UP000554482"/>
    </source>
</evidence>
<dbReference type="EMBL" id="JABWDY010043675">
    <property type="protein sequence ID" value="KAF5175712.1"/>
    <property type="molecule type" value="Genomic_DNA"/>
</dbReference>
<gene>
    <name evidence="2" type="ORF">FRX31_034700</name>
</gene>
<organism evidence="2 3">
    <name type="scientific">Thalictrum thalictroides</name>
    <name type="common">Rue-anemone</name>
    <name type="synonym">Anemone thalictroides</name>
    <dbReference type="NCBI Taxonomy" id="46969"/>
    <lineage>
        <taxon>Eukaryota</taxon>
        <taxon>Viridiplantae</taxon>
        <taxon>Streptophyta</taxon>
        <taxon>Embryophyta</taxon>
        <taxon>Tracheophyta</taxon>
        <taxon>Spermatophyta</taxon>
        <taxon>Magnoliopsida</taxon>
        <taxon>Ranunculales</taxon>
        <taxon>Ranunculaceae</taxon>
        <taxon>Thalictroideae</taxon>
        <taxon>Thalictrum</taxon>
    </lineage>
</organism>